<feature type="DNA-binding region" description="Homeobox" evidence="1">
    <location>
        <begin position="229"/>
        <end position="290"/>
    </location>
</feature>
<dbReference type="GO" id="GO:0005634">
    <property type="term" value="C:nucleus"/>
    <property type="evidence" value="ECO:0007669"/>
    <property type="project" value="UniProtKB-SubCell"/>
</dbReference>
<keyword evidence="1 2" id="KW-0539">Nucleus</keyword>
<sequence length="326" mass="37042">MTAISDSYINNTTTKVMRVGDKLYSPIILPPSSQQRENPAVAKFFSGINPLMTVSESACILEEQQRQQVNLEQNCEPFVIEATSGRLAVVCSPYSPMMDDASVTLHEPFDNDHASALCRDPSFHAVLPSLAISRSAAMFDERLFDGLSFNGSFSGATTQPSDTHDGSLVKSLCRPSNDVPWKKYVTFKEDEPSNMEVQDEENEFSMVSKPEEKNRTKPVKRKSNVGNILKKRRKNYDARQTNILMDWYLQNDGKTPSSQGKLDLVKATNLNLVQISTWFQNRKRRYLDTLNEYQALTKRHPNLVFNYQSYKSFIASEKSSLKKKRK</sequence>
<dbReference type="PROSITE" id="PS50071">
    <property type="entry name" value="HOMEOBOX_2"/>
    <property type="match status" value="1"/>
</dbReference>
<evidence type="ECO:0000313" key="5">
    <source>
        <dbReference type="EMBL" id="KAF1798381.1"/>
    </source>
</evidence>
<proteinExistence type="predicted"/>
<evidence type="ECO:0000259" key="4">
    <source>
        <dbReference type="PROSITE" id="PS50071"/>
    </source>
</evidence>
<evidence type="ECO:0000256" key="2">
    <source>
        <dbReference type="RuleBase" id="RU000682"/>
    </source>
</evidence>
<evidence type="ECO:0000256" key="3">
    <source>
        <dbReference type="SAM" id="MobiDB-lite"/>
    </source>
</evidence>
<evidence type="ECO:0000313" key="6">
    <source>
        <dbReference type="Proteomes" id="UP000469890"/>
    </source>
</evidence>
<dbReference type="SMART" id="SM00389">
    <property type="entry name" value="HOX"/>
    <property type="match status" value="1"/>
</dbReference>
<dbReference type="Gene3D" id="1.10.10.60">
    <property type="entry name" value="Homeodomain-like"/>
    <property type="match status" value="1"/>
</dbReference>
<accession>A0A8H4BAD5</accession>
<feature type="domain" description="Homeobox" evidence="4">
    <location>
        <begin position="227"/>
        <end position="289"/>
    </location>
</feature>
<dbReference type="InterPro" id="IPR001356">
    <property type="entry name" value="HD"/>
</dbReference>
<protein>
    <recommendedName>
        <fullName evidence="4">Homeobox domain-containing protein</fullName>
    </recommendedName>
</protein>
<dbReference type="EMBL" id="JAAECE010000007">
    <property type="protein sequence ID" value="KAF1798381.1"/>
    <property type="molecule type" value="Genomic_DNA"/>
</dbReference>
<dbReference type="SUPFAM" id="SSF46689">
    <property type="entry name" value="Homeodomain-like"/>
    <property type="match status" value="1"/>
</dbReference>
<keyword evidence="1 2" id="KW-0238">DNA-binding</keyword>
<name>A0A8H4BAD5_MUCCL</name>
<reference evidence="5 6" key="1">
    <citation type="submission" date="2019-09" db="EMBL/GenBank/DDBJ databases">
        <authorList>
            <consortium name="DOE Joint Genome Institute"/>
            <person name="Mondo S.J."/>
            <person name="Navarro-Mendoza M.I."/>
            <person name="Perez-Arques C."/>
            <person name="Panchal S."/>
            <person name="Nicolas F.E."/>
            <person name="Ganguly P."/>
            <person name="Pangilinan J."/>
            <person name="Grigoriev I."/>
            <person name="Heitman J."/>
            <person name="Sanya K."/>
            <person name="Garre V."/>
        </authorList>
    </citation>
    <scope>NUCLEOTIDE SEQUENCE [LARGE SCALE GENOMIC DNA]</scope>
    <source>
        <strain evidence="5 6">MU402</strain>
    </source>
</reference>
<dbReference type="AlphaFoldDB" id="A0A8H4BAD5"/>
<keyword evidence="1 2" id="KW-0371">Homeobox</keyword>
<evidence type="ECO:0000256" key="1">
    <source>
        <dbReference type="PROSITE-ProRule" id="PRU00108"/>
    </source>
</evidence>
<comment type="caution">
    <text evidence="5">The sequence shown here is derived from an EMBL/GenBank/DDBJ whole genome shotgun (WGS) entry which is preliminary data.</text>
</comment>
<organism evidence="5 6">
    <name type="scientific">Mucor circinelloides f. lusitanicus</name>
    <name type="common">Mucor racemosus var. lusitanicus</name>
    <dbReference type="NCBI Taxonomy" id="29924"/>
    <lineage>
        <taxon>Eukaryota</taxon>
        <taxon>Fungi</taxon>
        <taxon>Fungi incertae sedis</taxon>
        <taxon>Mucoromycota</taxon>
        <taxon>Mucoromycotina</taxon>
        <taxon>Mucoromycetes</taxon>
        <taxon>Mucorales</taxon>
        <taxon>Mucorineae</taxon>
        <taxon>Mucoraceae</taxon>
        <taxon>Mucor</taxon>
    </lineage>
</organism>
<feature type="region of interest" description="Disordered" evidence="3">
    <location>
        <begin position="191"/>
        <end position="222"/>
    </location>
</feature>
<dbReference type="GO" id="GO:0003677">
    <property type="term" value="F:DNA binding"/>
    <property type="evidence" value="ECO:0007669"/>
    <property type="project" value="UniProtKB-UniRule"/>
</dbReference>
<gene>
    <name evidence="5" type="ORF">FB192DRAFT_1391240</name>
</gene>
<dbReference type="Proteomes" id="UP000469890">
    <property type="component" value="Unassembled WGS sequence"/>
</dbReference>
<dbReference type="CDD" id="cd00086">
    <property type="entry name" value="homeodomain"/>
    <property type="match status" value="1"/>
</dbReference>
<comment type="subcellular location">
    <subcellularLocation>
        <location evidence="1 2">Nucleus</location>
    </subcellularLocation>
</comment>
<dbReference type="InterPro" id="IPR009057">
    <property type="entry name" value="Homeodomain-like_sf"/>
</dbReference>
<dbReference type="Pfam" id="PF00046">
    <property type="entry name" value="Homeodomain"/>
    <property type="match status" value="1"/>
</dbReference>